<sequence>MSTTARQSASAGTCVAGHVAGTRGRLQQDCLLNIMGVTLGVSYKSNECYGGDSEDKRYPEAIAQARFINRMNRLGVHGSVPAGLSAPTVGGVTPNIQWEVRIRDSITPRKPEDTKLYDFRLDVVLYNAAVKYGEVSVVELKAAPPAGDGFEAAQRQVSAYVRQLKNYQVPAVPADFFAAANPWFNYLDNFRIVTVACGHNGSLVEESTNYVVHPVGDDPSVNKDGKGVLMIDYQDETRVCNPSNQPPGPPIVKRQSDGLRKPEPTDIGNHPSWADCMRNAGGLVVNGAAHAEDVIAESTSYASESLGIAAASTLPVGATLEGIAAGTETVTAGGVITAEAGGAAAAAAIPVAVVAAGVTLGIAGSCAINPNVFGDPHLITLDGLPYDLQGVGEYHLLEAGNGSLDVQARYVPMAGSDSISVLGGIAIRSHDQTVEIQPGGTVLIDGYSSDLASDGIESLDDGLLVIKSGDTVTVVSSDPGLIMRWSGNTFGIKPMDGVATKGLLGNHDGDPSNDMVSASGEQFSRDTPSHSFYADYADSWRITDAESAFTYPGGASTSTYTNVKFPANVKKLADFSQSVVSAATQQCRTNGVTSPSALESCVYDLATTGDASFVKAAAAVPESVTDGNQPTFDANGTLSEDFQAPVPAALAANTYLTPAAAGSGGSGGSGGGRIAGPFFDDAPYNVALVNVPRHDALTVGFTAHLIGALTDASTPQSMTLTVGDQPAGTVTFHDTSADAAGPASGSGAQGAQVTAQFNSVQTLPNGQTDHVYKITAALAHTATSLRFSLQTIGIHGVTSSGLGVSDLSFHVTAPPAQVMDVTLPATVQPDVPAPGAGRIETGGAEDDYRFNLGTDDATRGLVVDTSCDVAPYLHLVSDATGQVFSGAGHGGCGTQTFATLSPGSYHLAVAGLGRTFTYSLKAYLWPAPQSFSYQVGQLVEPGKIGGVAADGAGALETSTSKDSYTFTVPAGGQSVVFDSGYESQPGLGFSHLIRLADGKDYGPVDGHRVFSLDPGDYRIDVERAGWIGTYSFVTTLKAAPQSFSYQVGQLVEPGKIGGVAADGAGALETSTSKDSYTFTVPAGGQSVVFDSGYESQPGLGFSHLIRLADGKDYGPVDGHRVFSLDPGDYRIDVERAGWIGTYSFVTTLKAAPQSFSYQVGQLVEPGKIGGVAADGAGALETSTSKDSYTFTVPAGGQSVVFDSGYESQPGLGFSHLIRLADGKDYGPVDGHRVFSLDPGDYRIDVERAGWIGTYSFVTTLKAAPQSFSYQVGQLVEPGKIGGVAADGAGALETSTSKDSYTFTVAGGAPSGQGGQADPTPQTVVFDSGYESQPGLGFSHLIRLADGKDYGPVDGHRVFSLDPGDYRIDVERAGWIGTYSFVTTLKAAPQSFSYQVGQLVEPGKIGGVAADGAGALETSTSKDSYTFTVPAGGQSVVFDSGYESQPGLGFSHLIRLADGKDYGPVDGHRVFSLDPGDYRIDVERAGWIGTYSFVTTLKAAPQSFSADLAMNKTATQSSTGWGGDPSRAVDGNTSGNFNDNSVTHTQYQANPWWQVDLGSSQSLSDIRVWNRTDCCSTRTTDYWVFVSNTPFDTSLSPAQQARVPGVWSSHQTGQMISPTDVTLPGSTQGRYVLVQLNGSDYLHIAEVEAFG</sequence>
<evidence type="ECO:0000256" key="3">
    <source>
        <dbReference type="ARBA" id="ARBA00011233"/>
    </source>
</evidence>
<reference evidence="11 12" key="1">
    <citation type="submission" date="2019-06" db="EMBL/GenBank/DDBJ databases">
        <title>Sequencing the genomes of 1000 actinobacteria strains.</title>
        <authorList>
            <person name="Klenk H.-P."/>
        </authorList>
    </citation>
    <scope>NUCLEOTIDE SEQUENCE [LARGE SCALE GENOMIC DNA]</scope>
    <source>
        <strain evidence="11 12">DSM 18607</strain>
    </source>
</reference>
<name>A0A542DWY7_9MICO</name>
<evidence type="ECO:0000313" key="11">
    <source>
        <dbReference type="EMBL" id="TQJ07585.1"/>
    </source>
</evidence>
<proteinExistence type="inferred from homology"/>
<dbReference type="SUPFAM" id="SSF49785">
    <property type="entry name" value="Galactose-binding domain-like"/>
    <property type="match status" value="1"/>
</dbReference>
<comment type="caution">
    <text evidence="11">The sequence shown here is derived from an EMBL/GenBank/DDBJ whole genome shotgun (WGS) entry which is preliminary data.</text>
</comment>
<dbReference type="InterPro" id="IPR008979">
    <property type="entry name" value="Galactose-bd-like_sf"/>
</dbReference>
<comment type="function">
    <text evidence="1">Acts as a defensive agent. Recognizes blood group fucosylated oligosaccharides including A, B, H and Lewis B-type antigens. Does not recognize Lewis A antigen and has low affinity for monovalent haptens.</text>
</comment>
<keyword evidence="7" id="KW-1015">Disulfide bond</keyword>
<evidence type="ECO:0000256" key="6">
    <source>
        <dbReference type="ARBA" id="ARBA00022837"/>
    </source>
</evidence>
<dbReference type="GO" id="GO:0010185">
    <property type="term" value="P:regulation of cellular defense response"/>
    <property type="evidence" value="ECO:0007669"/>
    <property type="project" value="UniProtKB-ARBA"/>
</dbReference>
<evidence type="ECO:0000259" key="10">
    <source>
        <dbReference type="PROSITE" id="PS51233"/>
    </source>
</evidence>
<feature type="domain" description="F5/8 type C" evidence="9">
    <location>
        <begin position="1491"/>
        <end position="1650"/>
    </location>
</feature>
<dbReference type="Pfam" id="PF00094">
    <property type="entry name" value="VWD"/>
    <property type="match status" value="1"/>
</dbReference>
<organism evidence="11 12">
    <name type="scientific">Lapillicoccus jejuensis</name>
    <dbReference type="NCBI Taxonomy" id="402171"/>
    <lineage>
        <taxon>Bacteria</taxon>
        <taxon>Bacillati</taxon>
        <taxon>Actinomycetota</taxon>
        <taxon>Actinomycetes</taxon>
        <taxon>Micrococcales</taxon>
        <taxon>Intrasporangiaceae</taxon>
        <taxon>Lapillicoccus</taxon>
    </lineage>
</organism>
<evidence type="ECO:0000256" key="4">
    <source>
        <dbReference type="ARBA" id="ARBA00022723"/>
    </source>
</evidence>
<dbReference type="InterPro" id="IPR006585">
    <property type="entry name" value="FTP1"/>
</dbReference>
<keyword evidence="4" id="KW-0479">Metal-binding</keyword>
<keyword evidence="5" id="KW-0430">Lectin</keyword>
<evidence type="ECO:0000313" key="12">
    <source>
        <dbReference type="Proteomes" id="UP000317893"/>
    </source>
</evidence>
<dbReference type="PANTHER" id="PTHR45713">
    <property type="entry name" value="FTP DOMAIN-CONTAINING PROTEIN"/>
    <property type="match status" value="1"/>
</dbReference>
<evidence type="ECO:0000256" key="5">
    <source>
        <dbReference type="ARBA" id="ARBA00022734"/>
    </source>
</evidence>
<dbReference type="InterPro" id="IPR001846">
    <property type="entry name" value="VWF_type-D"/>
</dbReference>
<feature type="domain" description="VWFD" evidence="10">
    <location>
        <begin position="368"/>
        <end position="548"/>
    </location>
</feature>
<comment type="similarity">
    <text evidence="2">Belongs to the fucolectin family.</text>
</comment>
<feature type="region of interest" description="Disordered" evidence="8">
    <location>
        <begin position="240"/>
        <end position="270"/>
    </location>
</feature>
<evidence type="ECO:0000259" key="9">
    <source>
        <dbReference type="PROSITE" id="PS50022"/>
    </source>
</evidence>
<dbReference type="SMART" id="SM00216">
    <property type="entry name" value="VWD"/>
    <property type="match status" value="1"/>
</dbReference>
<dbReference type="Proteomes" id="UP000317893">
    <property type="component" value="Unassembled WGS sequence"/>
</dbReference>
<dbReference type="PROSITE" id="PS51233">
    <property type="entry name" value="VWFD"/>
    <property type="match status" value="1"/>
</dbReference>
<dbReference type="PANTHER" id="PTHR45713:SF6">
    <property type="entry name" value="F5_8 TYPE C DOMAIN-CONTAINING PROTEIN"/>
    <property type="match status" value="1"/>
</dbReference>
<evidence type="ECO:0000256" key="8">
    <source>
        <dbReference type="SAM" id="MobiDB-lite"/>
    </source>
</evidence>
<dbReference type="Pfam" id="PF22633">
    <property type="entry name" value="F5_F8_type_C_2"/>
    <property type="match status" value="1"/>
</dbReference>
<comment type="subunit">
    <text evidence="3">Homotrimer.</text>
</comment>
<dbReference type="InterPro" id="IPR000421">
    <property type="entry name" value="FA58C"/>
</dbReference>
<dbReference type="InterPro" id="IPR051941">
    <property type="entry name" value="BG_Antigen-Binding_Lectin"/>
</dbReference>
<dbReference type="SMART" id="SM00607">
    <property type="entry name" value="FTP"/>
    <property type="match status" value="1"/>
</dbReference>
<dbReference type="EMBL" id="VFMN01000001">
    <property type="protein sequence ID" value="TQJ07585.1"/>
    <property type="molecule type" value="Genomic_DNA"/>
</dbReference>
<keyword evidence="12" id="KW-1185">Reference proteome</keyword>
<feature type="compositionally biased region" description="Basic and acidic residues" evidence="8">
    <location>
        <begin position="254"/>
        <end position="264"/>
    </location>
</feature>
<evidence type="ECO:0000256" key="1">
    <source>
        <dbReference type="ARBA" id="ARBA00002219"/>
    </source>
</evidence>
<protein>
    <submittedName>
        <fullName evidence="11">Repulsive guidance molecule (RGM) protein</fullName>
    </submittedName>
</protein>
<evidence type="ECO:0000256" key="7">
    <source>
        <dbReference type="ARBA" id="ARBA00023157"/>
    </source>
</evidence>
<keyword evidence="6" id="KW-0106">Calcium</keyword>
<dbReference type="Gene3D" id="2.60.120.260">
    <property type="entry name" value="Galactose-binding domain-like"/>
    <property type="match status" value="1"/>
</dbReference>
<gene>
    <name evidence="11" type="ORF">FB458_0650</name>
</gene>
<evidence type="ECO:0000256" key="2">
    <source>
        <dbReference type="ARBA" id="ARBA00010147"/>
    </source>
</evidence>
<dbReference type="PROSITE" id="PS50022">
    <property type="entry name" value="FA58C_3"/>
    <property type="match status" value="1"/>
</dbReference>
<dbReference type="GO" id="GO:0042806">
    <property type="term" value="F:fucose binding"/>
    <property type="evidence" value="ECO:0007669"/>
    <property type="project" value="UniProtKB-ARBA"/>
</dbReference>
<dbReference type="GO" id="GO:0046872">
    <property type="term" value="F:metal ion binding"/>
    <property type="evidence" value="ECO:0007669"/>
    <property type="project" value="UniProtKB-KW"/>
</dbReference>
<accession>A0A542DWY7</accession>